<evidence type="ECO:0000259" key="2">
    <source>
        <dbReference type="Pfam" id="PF13449"/>
    </source>
</evidence>
<dbReference type="Proteomes" id="UP000664081">
    <property type="component" value="Unassembled WGS sequence"/>
</dbReference>
<evidence type="ECO:0000313" key="3">
    <source>
        <dbReference type="EMBL" id="MBO1227276.1"/>
    </source>
</evidence>
<reference evidence="5 7" key="3">
    <citation type="submission" date="2018-06" db="EMBL/GenBank/DDBJ databases">
        <authorList>
            <consortium name="Pathogen Informatics"/>
            <person name="Doyle S."/>
        </authorList>
    </citation>
    <scope>NUCLEOTIDE SEQUENCE [LARGE SCALE GENOMIC DNA]</scope>
    <source>
        <strain evidence="5 7">NCTC13834</strain>
    </source>
</reference>
<evidence type="ECO:0000313" key="5">
    <source>
        <dbReference type="EMBL" id="SUM54866.1"/>
    </source>
</evidence>
<feature type="signal peptide" evidence="1">
    <location>
        <begin position="1"/>
        <end position="26"/>
    </location>
</feature>
<dbReference type="EMBL" id="PZHR01000030">
    <property type="protein sequence ID" value="PTK59052.1"/>
    <property type="molecule type" value="Genomic_DNA"/>
</dbReference>
<accession>A0A291JJW7</accession>
<gene>
    <name evidence="4" type="ORF">BUZ61_07040</name>
    <name evidence="3" type="ORF">J3T88_08020</name>
    <name evidence="5" type="ORF">NCTC13834_01213</name>
</gene>
<reference evidence="4" key="2">
    <citation type="submission" date="2018-03" db="EMBL/GenBank/DDBJ databases">
        <authorList>
            <person name="Keele B.F."/>
        </authorList>
    </citation>
    <scope>NUCLEOTIDE SEQUENCE</scope>
    <source>
        <strain evidence="4">SNUC 4337</strain>
    </source>
</reference>
<dbReference type="KEGG" id="snl:BJD96_05835"/>
<feature type="chain" id="PRO_5044572653" evidence="1">
    <location>
        <begin position="27"/>
        <end position="392"/>
    </location>
</feature>
<feature type="domain" description="Phytase-like" evidence="2">
    <location>
        <begin position="60"/>
        <end position="373"/>
    </location>
</feature>
<dbReference type="InterPro" id="IPR027372">
    <property type="entry name" value="Phytase-like_dom"/>
</dbReference>
<evidence type="ECO:0000313" key="4">
    <source>
        <dbReference type="EMBL" id="PTK59052.1"/>
    </source>
</evidence>
<sequence length="392" mass="44364">MNSFKRIIILSIVGCSILSLSSNTYAETKNMKSNQKTASQLTYIDTETIPYQTKYKGASIGGLSGIDYDPKSNTWLMISDDRSEKDHARFYEAHINYNKQQFNHIKFTQMHYLKQPDKTTYPNKNDFTSESNHAVADPESIRVNPLNNHQILYTSEGDRELGLNPFIRIASKNGDFISEIPIHTPLKMDHQNKQGFRNNLALEGSTFTEDGKHIWASMEAPIIQDDQLPTTNSGSHTRLTQYNRQGDTISEIAYPLDAIPQKPGKNKEAENGIAEILMLNEKELLILERASVQNNNNQFKNDIRIYKADVTSGTNIKNMNSIQNHKISPVKKHLIANLNEQDVGHIDNIEGMTFGPKLPNGHDSLVLISDNNFNNKQQTNLIAFDVEPTDEK</sequence>
<dbReference type="RefSeq" id="WP_096809192.1">
    <property type="nucleotide sequence ID" value="NZ_BMCF01000002.1"/>
</dbReference>
<dbReference type="Proteomes" id="UP000240400">
    <property type="component" value="Unassembled WGS sequence"/>
</dbReference>
<dbReference type="PANTHER" id="PTHR37957:SF1">
    <property type="entry name" value="PHYTASE-LIKE DOMAIN-CONTAINING PROTEIN"/>
    <property type="match status" value="1"/>
</dbReference>
<evidence type="ECO:0000313" key="8">
    <source>
        <dbReference type="Proteomes" id="UP000664081"/>
    </source>
</evidence>
<dbReference type="GeneID" id="66776612"/>
<dbReference type="PANTHER" id="PTHR37957">
    <property type="entry name" value="BLR7070 PROTEIN"/>
    <property type="match status" value="1"/>
</dbReference>
<dbReference type="Pfam" id="PF13449">
    <property type="entry name" value="Phytase-like"/>
    <property type="match status" value="1"/>
</dbReference>
<dbReference type="Proteomes" id="UP000254412">
    <property type="component" value="Unassembled WGS sequence"/>
</dbReference>
<dbReference type="AlphaFoldDB" id="A0A291JJW7"/>
<dbReference type="EMBL" id="UHDS01000001">
    <property type="protein sequence ID" value="SUM54866.1"/>
    <property type="molecule type" value="Genomic_DNA"/>
</dbReference>
<evidence type="ECO:0000313" key="7">
    <source>
        <dbReference type="Proteomes" id="UP000254412"/>
    </source>
</evidence>
<organism evidence="4 6">
    <name type="scientific">Staphylococcus nepalensis</name>
    <dbReference type="NCBI Taxonomy" id="214473"/>
    <lineage>
        <taxon>Bacteria</taxon>
        <taxon>Bacillati</taxon>
        <taxon>Bacillota</taxon>
        <taxon>Bacilli</taxon>
        <taxon>Bacillales</taxon>
        <taxon>Staphylococcaceae</taxon>
        <taxon>Staphylococcus</taxon>
    </lineage>
</organism>
<proteinExistence type="predicted"/>
<evidence type="ECO:0000313" key="6">
    <source>
        <dbReference type="Proteomes" id="UP000240400"/>
    </source>
</evidence>
<reference evidence="4 6" key="1">
    <citation type="journal article" date="2016" name="Front. Microbiol.">
        <title>Comprehensive Phylogenetic Analysis of Bovine Non-aureus Staphylococci Species Based on Whole-Genome Sequencing.</title>
        <authorList>
            <person name="Naushad S."/>
            <person name="Barkema H.W."/>
            <person name="Luby C."/>
            <person name="Condas L.A."/>
            <person name="Nobrega D.B."/>
            <person name="Carson D.A."/>
            <person name="De Buck J."/>
        </authorList>
    </citation>
    <scope>NUCLEOTIDE SEQUENCE [LARGE SCALE GENOMIC DNA]</scope>
    <source>
        <strain evidence="4 6">SNUC 4337</strain>
    </source>
</reference>
<name>A0A291JJW7_9STAP</name>
<dbReference type="EMBL" id="JAFNLT010000006">
    <property type="protein sequence ID" value="MBO1227276.1"/>
    <property type="molecule type" value="Genomic_DNA"/>
</dbReference>
<evidence type="ECO:0000256" key="1">
    <source>
        <dbReference type="SAM" id="SignalP"/>
    </source>
</evidence>
<dbReference type="OrthoDB" id="9803927at2"/>
<keyword evidence="8" id="KW-1185">Reference proteome</keyword>
<keyword evidence="1" id="KW-0732">Signal</keyword>
<protein>
    <submittedName>
        <fullName evidence="4">Esterase-like activity of phytase family protein</fullName>
    </submittedName>
    <submittedName>
        <fullName evidence="5">Uncharacterized protein conserved in bacteria</fullName>
    </submittedName>
</protein>
<reference evidence="3 8" key="4">
    <citation type="submission" date="2021-03" db="EMBL/GenBank/DDBJ databases">
        <title>Staphylococci and Mammaliicocci in bats.</title>
        <authorList>
            <person name="Fountain K."/>
        </authorList>
    </citation>
    <scope>NUCLEOTIDE SEQUENCE [LARGE SCALE GENOMIC DNA]</scope>
    <source>
        <strain evidence="3 8">18_1_E_SW</strain>
    </source>
</reference>